<dbReference type="PANTHER" id="PTHR11102">
    <property type="entry name" value="SEL-1-LIKE PROTEIN"/>
    <property type="match status" value="1"/>
</dbReference>
<dbReference type="SUPFAM" id="SSF81901">
    <property type="entry name" value="HCP-like"/>
    <property type="match status" value="1"/>
</dbReference>
<dbReference type="EMBL" id="MATO01000037">
    <property type="protein sequence ID" value="OCS90484.1"/>
    <property type="molecule type" value="Genomic_DNA"/>
</dbReference>
<dbReference type="SMART" id="SM00671">
    <property type="entry name" value="SEL1"/>
    <property type="match status" value="4"/>
</dbReference>
<keyword evidence="2" id="KW-1185">Reference proteome</keyword>
<gene>
    <name evidence="1" type="ORF">A6K76_11505</name>
</gene>
<name>A0A1C0YTM1_9BACL</name>
<evidence type="ECO:0000313" key="2">
    <source>
        <dbReference type="Proteomes" id="UP000093482"/>
    </source>
</evidence>
<organism evidence="1 2">
    <name type="scientific">Caryophanon latum</name>
    <dbReference type="NCBI Taxonomy" id="33977"/>
    <lineage>
        <taxon>Bacteria</taxon>
        <taxon>Bacillati</taxon>
        <taxon>Bacillota</taxon>
        <taxon>Bacilli</taxon>
        <taxon>Bacillales</taxon>
        <taxon>Caryophanaceae</taxon>
        <taxon>Caryophanon</taxon>
    </lineage>
</organism>
<dbReference type="RefSeq" id="WP_066464758.1">
    <property type="nucleotide sequence ID" value="NZ_MATO01000037.1"/>
</dbReference>
<sequence length="343" mass="39661">MLNQLLGIAEKLLQHGEHEQVHRLISASQYVVYRPTYSLQKSIEVFHTCLNTFYPSNELQPTPKMLADDVFMSQFDDSFEQMLRAFHAFTQSTVEKLIDVDEAGRALEHLLPVLTYYVEHYINEEVHAVALEQISEDLIGVYYDVEANRGDAKASFEIALMHLNGPLEHYDVEKALFWLHKSSEDGNNYANTIIGIMYLDGEHVERDEQKGIDYLKLAAGEGEDEAAEQLGLYYFERQDYRAAYYWLKKTNSPLAAEGWTKLAEMYLHGHFVKQDYKKAFDLLVRAVELHEPEAQYYLGFLYENGFGVLRDIDRAYTYYMAAADQQYQPAIDMLLLLNESVLV</sequence>
<dbReference type="InterPro" id="IPR011990">
    <property type="entry name" value="TPR-like_helical_dom_sf"/>
</dbReference>
<dbReference type="AlphaFoldDB" id="A0A1C0YTM1"/>
<proteinExistence type="predicted"/>
<dbReference type="InterPro" id="IPR006597">
    <property type="entry name" value="Sel1-like"/>
</dbReference>
<evidence type="ECO:0000313" key="1">
    <source>
        <dbReference type="EMBL" id="OCS90484.1"/>
    </source>
</evidence>
<protein>
    <recommendedName>
        <fullName evidence="3">Sel1 repeat family protein</fullName>
    </recommendedName>
</protein>
<reference evidence="1 2" key="1">
    <citation type="submission" date="2016-07" db="EMBL/GenBank/DDBJ databases">
        <title>Caryophanon latum genome sequencing.</title>
        <authorList>
            <person name="Verma A."/>
            <person name="Pal Y."/>
            <person name="Krishnamurthi S."/>
        </authorList>
    </citation>
    <scope>NUCLEOTIDE SEQUENCE [LARGE SCALE GENOMIC DNA]</scope>
    <source>
        <strain evidence="1 2">DSM 14151</strain>
    </source>
</reference>
<dbReference type="Pfam" id="PF08238">
    <property type="entry name" value="Sel1"/>
    <property type="match status" value="5"/>
</dbReference>
<dbReference type="Proteomes" id="UP000093482">
    <property type="component" value="Unassembled WGS sequence"/>
</dbReference>
<dbReference type="Gene3D" id="1.25.40.10">
    <property type="entry name" value="Tetratricopeptide repeat domain"/>
    <property type="match status" value="2"/>
</dbReference>
<dbReference type="PANTHER" id="PTHR11102:SF160">
    <property type="entry name" value="ERAD-ASSOCIATED E3 UBIQUITIN-PROTEIN LIGASE COMPONENT HRD3"/>
    <property type="match status" value="1"/>
</dbReference>
<comment type="caution">
    <text evidence="1">The sequence shown here is derived from an EMBL/GenBank/DDBJ whole genome shotgun (WGS) entry which is preliminary data.</text>
</comment>
<accession>A0A1C0YTM1</accession>
<dbReference type="InterPro" id="IPR050767">
    <property type="entry name" value="Sel1_AlgK"/>
</dbReference>
<evidence type="ECO:0008006" key="3">
    <source>
        <dbReference type="Google" id="ProtNLM"/>
    </source>
</evidence>